<gene>
    <name evidence="2" type="ORF">GALL_71430</name>
</gene>
<protein>
    <recommendedName>
        <fullName evidence="1">DUF2460 domain-containing protein</fullName>
    </recommendedName>
</protein>
<feature type="domain" description="DUF2460" evidence="1">
    <location>
        <begin position="7"/>
        <end position="194"/>
    </location>
</feature>
<evidence type="ECO:0000259" key="1">
    <source>
        <dbReference type="Pfam" id="PF09343"/>
    </source>
</evidence>
<reference evidence="2" key="1">
    <citation type="submission" date="2016-10" db="EMBL/GenBank/DDBJ databases">
        <title>Sequence of Gallionella enrichment culture.</title>
        <authorList>
            <person name="Poehlein A."/>
            <person name="Muehling M."/>
            <person name="Daniel R."/>
        </authorList>
    </citation>
    <scope>NUCLEOTIDE SEQUENCE</scope>
</reference>
<organism evidence="2">
    <name type="scientific">mine drainage metagenome</name>
    <dbReference type="NCBI Taxonomy" id="410659"/>
    <lineage>
        <taxon>unclassified sequences</taxon>
        <taxon>metagenomes</taxon>
        <taxon>ecological metagenomes</taxon>
    </lineage>
</organism>
<dbReference type="Pfam" id="PF09343">
    <property type="entry name" value="DUF2460"/>
    <property type="match status" value="1"/>
</dbReference>
<evidence type="ECO:0000313" key="2">
    <source>
        <dbReference type="EMBL" id="OIR10972.1"/>
    </source>
</evidence>
<sequence length="202" mass="22576">MSNNVFPILPGLAWNIHKRPTWKTRIQRSVGGWETRVAQQLYPIWEFELPYEFLRSAGGYSELQTLMGFYLARQGSFDNFLYTDSSDSSVTAQQFGTGDGATVAFQLSRPYGGFAEPVQNINGTPAIYVNGTLKTAGTDYNINSTGLVTFTAAPANGAVLTWTGNYYYRVRFAEDNADFTNVMNNLWELKKLNFLGSVMNKV</sequence>
<dbReference type="InterPro" id="IPR011740">
    <property type="entry name" value="DUF2460"/>
</dbReference>
<comment type="caution">
    <text evidence="2">The sequence shown here is derived from an EMBL/GenBank/DDBJ whole genome shotgun (WGS) entry which is preliminary data.</text>
</comment>
<dbReference type="AlphaFoldDB" id="A0A1J5TB13"/>
<dbReference type="EMBL" id="MLJW01000021">
    <property type="protein sequence ID" value="OIR10972.1"/>
    <property type="molecule type" value="Genomic_DNA"/>
</dbReference>
<accession>A0A1J5TB13</accession>
<proteinExistence type="predicted"/>
<name>A0A1J5TB13_9ZZZZ</name>